<accession>A0A835Y6M1</accession>
<dbReference type="Proteomes" id="UP000612055">
    <property type="component" value="Unassembled WGS sequence"/>
</dbReference>
<dbReference type="OrthoDB" id="549092at2759"/>
<reference evidence="3" key="1">
    <citation type="journal article" date="2020" name="bioRxiv">
        <title>Comparative genomics of Chlamydomonas.</title>
        <authorList>
            <person name="Craig R.J."/>
            <person name="Hasan A.R."/>
            <person name="Ness R.W."/>
            <person name="Keightley P.D."/>
        </authorList>
    </citation>
    <scope>NUCLEOTIDE SEQUENCE</scope>
    <source>
        <strain evidence="3">CCAP 11/70</strain>
    </source>
</reference>
<organism evidence="3 4">
    <name type="scientific">Edaphochlamys debaryana</name>
    <dbReference type="NCBI Taxonomy" id="47281"/>
    <lineage>
        <taxon>Eukaryota</taxon>
        <taxon>Viridiplantae</taxon>
        <taxon>Chlorophyta</taxon>
        <taxon>core chlorophytes</taxon>
        <taxon>Chlorophyceae</taxon>
        <taxon>CS clade</taxon>
        <taxon>Chlamydomonadales</taxon>
        <taxon>Chlamydomonadales incertae sedis</taxon>
        <taxon>Edaphochlamys</taxon>
    </lineage>
</organism>
<evidence type="ECO:0000313" key="4">
    <source>
        <dbReference type="Proteomes" id="UP000612055"/>
    </source>
</evidence>
<keyword evidence="4" id="KW-1185">Reference proteome</keyword>
<dbReference type="AlphaFoldDB" id="A0A835Y6M1"/>
<protein>
    <submittedName>
        <fullName evidence="3">Uncharacterized protein</fullName>
    </submittedName>
</protein>
<gene>
    <name evidence="3" type="ORF">HYH03_004989</name>
</gene>
<feature type="compositionally biased region" description="Basic and acidic residues" evidence="2">
    <location>
        <begin position="74"/>
        <end position="97"/>
    </location>
</feature>
<feature type="compositionally biased region" description="Basic and acidic residues" evidence="2">
    <location>
        <begin position="34"/>
        <end position="51"/>
    </location>
</feature>
<feature type="compositionally biased region" description="Low complexity" evidence="2">
    <location>
        <begin position="57"/>
        <end position="73"/>
    </location>
</feature>
<sequence length="661" mass="68455">MATEVDAASVSSPKASADPATRNGSSRSPGKVAFSDKNDEFEYRSRRRYSDDESSSDRSTASSSTSSSSSDGSSDARRRDSGSKRRGRSSKDKDSHSKRSLASRRGDGDKDKGRSRGKHGLAGNTTHHSSSSSNVSSALGAPHGYGGAPQLPGFAPAPPGHPQLALHPCQGLVTAGPGYWQPCMSAPSQACCAPALTAPGPLPCYPPPGADPCTTPTKSYASPRGARGPPPTLLVSASYHPTLAHSSAAASYPASSYPSYGQAPCQPQPYPQPQLHGTFWHTLPVSQLAPPQPPPAHCFGQGCGQGQGQLVDSMQSLSLGGATGPAPASGPWPQPATQPLPQLPPHLCGQTMPVTLPVLPVPGPMQAQAGGMLLYDNTTEEVVMADDVMAKELTKQGHTLVPLAEAYRSRLAAMQSTVNGGLLGRREALLQRHAALAARAAEVAAQRAALERDVAALAEDMVGRIRSAESLKQALLGRDAAEVGSQLDALQRLMGDIVAASGAGPPAFLNAYRPLADACNRQAGRGGTGPGQTGRRQPNGRVASRDNTVVSACLLVSRPLPAPSEPPSAPDLPSEAAAYADLVAAHGALGRLLGVKDGMIAHLLGERDAMREELQQVVERYSSELGALEEQCQGYYERLLELGEAGAGGGGGGRRRRSDGA</sequence>
<feature type="region of interest" description="Disordered" evidence="2">
    <location>
        <begin position="317"/>
        <end position="337"/>
    </location>
</feature>
<evidence type="ECO:0000256" key="1">
    <source>
        <dbReference type="SAM" id="Coils"/>
    </source>
</evidence>
<keyword evidence="1" id="KW-0175">Coiled coil</keyword>
<feature type="coiled-coil region" evidence="1">
    <location>
        <begin position="600"/>
        <end position="638"/>
    </location>
</feature>
<feature type="region of interest" description="Disordered" evidence="2">
    <location>
        <begin position="1"/>
        <end position="159"/>
    </location>
</feature>
<name>A0A835Y6M1_9CHLO</name>
<feature type="compositionally biased region" description="Pro residues" evidence="2">
    <location>
        <begin position="328"/>
        <end position="337"/>
    </location>
</feature>
<evidence type="ECO:0000256" key="2">
    <source>
        <dbReference type="SAM" id="MobiDB-lite"/>
    </source>
</evidence>
<evidence type="ECO:0000313" key="3">
    <source>
        <dbReference type="EMBL" id="KAG2496983.1"/>
    </source>
</evidence>
<feature type="compositionally biased region" description="Basic and acidic residues" evidence="2">
    <location>
        <begin position="104"/>
        <end position="114"/>
    </location>
</feature>
<dbReference type="EMBL" id="JAEHOE010000016">
    <property type="protein sequence ID" value="KAG2496983.1"/>
    <property type="molecule type" value="Genomic_DNA"/>
</dbReference>
<comment type="caution">
    <text evidence="3">The sequence shown here is derived from an EMBL/GenBank/DDBJ whole genome shotgun (WGS) entry which is preliminary data.</text>
</comment>
<proteinExistence type="predicted"/>
<feature type="region of interest" description="Disordered" evidence="2">
    <location>
        <begin position="520"/>
        <end position="543"/>
    </location>
</feature>
<feature type="compositionally biased region" description="Low complexity" evidence="2">
    <location>
        <begin position="124"/>
        <end position="137"/>
    </location>
</feature>